<feature type="domain" description="Tyr recombinase" evidence="5">
    <location>
        <begin position="218"/>
        <end position="391"/>
    </location>
</feature>
<dbReference type="InterPro" id="IPR013762">
    <property type="entry name" value="Integrase-like_cat_sf"/>
</dbReference>
<dbReference type="PANTHER" id="PTHR30629">
    <property type="entry name" value="PROPHAGE INTEGRASE"/>
    <property type="match status" value="1"/>
</dbReference>
<evidence type="ECO:0000256" key="2">
    <source>
        <dbReference type="ARBA" id="ARBA00022908"/>
    </source>
</evidence>
<reference evidence="6 7" key="1">
    <citation type="submission" date="2019-07" db="EMBL/GenBank/DDBJ databases">
        <title>Whole genome shotgun sequence of Vibrio sagamiensis NBRC 104589.</title>
        <authorList>
            <person name="Hosoyama A."/>
            <person name="Uohara A."/>
            <person name="Ohji S."/>
            <person name="Ichikawa N."/>
        </authorList>
    </citation>
    <scope>NUCLEOTIDE SEQUENCE [LARGE SCALE GENOMIC DNA]</scope>
    <source>
        <strain evidence="6 7">NBRC 104589</strain>
    </source>
</reference>
<dbReference type="GO" id="GO:0015074">
    <property type="term" value="P:DNA integration"/>
    <property type="evidence" value="ECO:0007669"/>
    <property type="project" value="UniProtKB-KW"/>
</dbReference>
<dbReference type="GO" id="GO:0003677">
    <property type="term" value="F:DNA binding"/>
    <property type="evidence" value="ECO:0007669"/>
    <property type="project" value="UniProtKB-KW"/>
</dbReference>
<dbReference type="PROSITE" id="PS51898">
    <property type="entry name" value="TYR_RECOMBINASE"/>
    <property type="match status" value="1"/>
</dbReference>
<dbReference type="Proteomes" id="UP000321922">
    <property type="component" value="Unassembled WGS sequence"/>
</dbReference>
<dbReference type="SUPFAM" id="SSF56349">
    <property type="entry name" value="DNA breaking-rejoining enzymes"/>
    <property type="match status" value="1"/>
</dbReference>
<dbReference type="Pfam" id="PF00589">
    <property type="entry name" value="Phage_integrase"/>
    <property type="match status" value="1"/>
</dbReference>
<comment type="similarity">
    <text evidence="1">Belongs to the 'phage' integrase family.</text>
</comment>
<dbReference type="EMBL" id="BJXJ01000043">
    <property type="protein sequence ID" value="GEM77201.1"/>
    <property type="molecule type" value="Genomic_DNA"/>
</dbReference>
<evidence type="ECO:0000313" key="7">
    <source>
        <dbReference type="Proteomes" id="UP000321922"/>
    </source>
</evidence>
<keyword evidence="2" id="KW-0229">DNA integration</keyword>
<dbReference type="InterPro" id="IPR010998">
    <property type="entry name" value="Integrase_recombinase_N"/>
</dbReference>
<dbReference type="InterPro" id="IPR002104">
    <property type="entry name" value="Integrase_catalytic"/>
</dbReference>
<keyword evidence="7" id="KW-1185">Reference proteome</keyword>
<accession>A0A511QIT1</accession>
<evidence type="ECO:0000256" key="3">
    <source>
        <dbReference type="ARBA" id="ARBA00023125"/>
    </source>
</evidence>
<keyword evidence="3" id="KW-0238">DNA-binding</keyword>
<keyword evidence="4" id="KW-0233">DNA recombination</keyword>
<evidence type="ECO:0000256" key="1">
    <source>
        <dbReference type="ARBA" id="ARBA00008857"/>
    </source>
</evidence>
<evidence type="ECO:0000259" key="5">
    <source>
        <dbReference type="PROSITE" id="PS51898"/>
    </source>
</evidence>
<dbReference type="OrthoDB" id="9795573at2"/>
<sequence length="410" mass="47508">MITLNSGVHYTSTVRCKISDAQIKRHSKRRHVRQLKDERYSVYLRYKKNREHGSWVFYEYSSGKQTAHVFGKYPNLSAKYIPEVVEHIVKELSTGVRARSNEFITVDELLVWYLDMEARSGHISKGRLTSLKAMIENHLISCLHGVELAGLSHREIEKQLMKPLREGMYSISYIRSIFQALKVAFNQAKKMNKIGHNPLNDMVFTDFLKAKIQPKGCKLLVGHTPDLLQQFGDAEPLTRMLCLMMLSHGTRIGETRKAKWCNVCFITKRWRIPVRDTKTRKEILYPLTDEWVTLLQAYKAWQLANGYKGNNLFPSCKRDQSPLSSATATQIVRTIAKGNWTAHDLRKLARTVWADIGIDYLVAETLLNHAKGKLEQAYIHTHIELQKSEALKTYHLWLKNCWRSCFIPDF</sequence>
<dbReference type="Gene3D" id="1.10.443.10">
    <property type="entry name" value="Intergrase catalytic core"/>
    <property type="match status" value="1"/>
</dbReference>
<dbReference type="GO" id="GO:0006310">
    <property type="term" value="P:DNA recombination"/>
    <property type="evidence" value="ECO:0007669"/>
    <property type="project" value="UniProtKB-KW"/>
</dbReference>
<organism evidence="6 7">
    <name type="scientific">Vibrio sagamiensis NBRC 104589</name>
    <dbReference type="NCBI Taxonomy" id="1219064"/>
    <lineage>
        <taxon>Bacteria</taxon>
        <taxon>Pseudomonadati</taxon>
        <taxon>Pseudomonadota</taxon>
        <taxon>Gammaproteobacteria</taxon>
        <taxon>Vibrionales</taxon>
        <taxon>Vibrionaceae</taxon>
        <taxon>Vibrio</taxon>
    </lineage>
</organism>
<proteinExistence type="inferred from homology"/>
<evidence type="ECO:0000256" key="4">
    <source>
        <dbReference type="ARBA" id="ARBA00023172"/>
    </source>
</evidence>
<dbReference type="InterPro" id="IPR050808">
    <property type="entry name" value="Phage_Integrase"/>
</dbReference>
<dbReference type="PANTHER" id="PTHR30629:SF6">
    <property type="entry name" value="PROPHAGE INTEGRASE INTA-RELATED"/>
    <property type="match status" value="1"/>
</dbReference>
<name>A0A511QIT1_9VIBR</name>
<protein>
    <submittedName>
        <fullName evidence="6">Recombinase</fullName>
    </submittedName>
</protein>
<dbReference type="Gene3D" id="1.10.150.130">
    <property type="match status" value="1"/>
</dbReference>
<dbReference type="AlphaFoldDB" id="A0A511QIT1"/>
<evidence type="ECO:0000313" key="6">
    <source>
        <dbReference type="EMBL" id="GEM77201.1"/>
    </source>
</evidence>
<comment type="caution">
    <text evidence="6">The sequence shown here is derived from an EMBL/GenBank/DDBJ whole genome shotgun (WGS) entry which is preliminary data.</text>
</comment>
<dbReference type="RefSeq" id="WP_039979897.1">
    <property type="nucleotide sequence ID" value="NZ_BAOJ01000022.1"/>
</dbReference>
<dbReference type="InterPro" id="IPR011010">
    <property type="entry name" value="DNA_brk_join_enz"/>
</dbReference>
<gene>
    <name evidence="6" type="ORF">VSA01S_33130</name>
</gene>